<evidence type="ECO:0000256" key="9">
    <source>
        <dbReference type="RuleBase" id="RU003932"/>
    </source>
</evidence>
<feature type="domain" description="PH" evidence="10">
    <location>
        <begin position="519"/>
        <end position="624"/>
    </location>
</feature>
<dbReference type="GO" id="GO:0005886">
    <property type="term" value="C:plasma membrane"/>
    <property type="evidence" value="ECO:0007669"/>
    <property type="project" value="TreeGrafter"/>
</dbReference>
<dbReference type="Pfam" id="PF00350">
    <property type="entry name" value="Dynamin_N"/>
    <property type="match status" value="1"/>
</dbReference>
<evidence type="ECO:0000256" key="6">
    <source>
        <dbReference type="ARBA" id="ARBA00023134"/>
    </source>
</evidence>
<keyword evidence="14" id="KW-1185">Reference proteome</keyword>
<dbReference type="GO" id="GO:0031623">
    <property type="term" value="P:receptor internalization"/>
    <property type="evidence" value="ECO:0007669"/>
    <property type="project" value="TreeGrafter"/>
</dbReference>
<dbReference type="PANTHER" id="PTHR11566:SF212">
    <property type="entry name" value="DYNAMIN"/>
    <property type="match status" value="1"/>
</dbReference>
<dbReference type="GO" id="GO:0008017">
    <property type="term" value="F:microtubule binding"/>
    <property type="evidence" value="ECO:0007669"/>
    <property type="project" value="TreeGrafter"/>
</dbReference>
<feature type="domain" description="Dynamin-type G" evidence="12">
    <location>
        <begin position="29"/>
        <end position="295"/>
    </location>
</feature>
<dbReference type="GO" id="GO:0098793">
    <property type="term" value="C:presynapse"/>
    <property type="evidence" value="ECO:0007669"/>
    <property type="project" value="GOC"/>
</dbReference>
<comment type="similarity">
    <text evidence="9">Belongs to the TRAFAC class dynamin-like GTPase superfamily. Dynamin/Fzo/YdjA family.</text>
</comment>
<organism evidence="13 14">
    <name type="scientific">Dendroctonus ponderosae</name>
    <name type="common">Mountain pine beetle</name>
    <dbReference type="NCBI Taxonomy" id="77166"/>
    <lineage>
        <taxon>Eukaryota</taxon>
        <taxon>Metazoa</taxon>
        <taxon>Ecdysozoa</taxon>
        <taxon>Arthropoda</taxon>
        <taxon>Hexapoda</taxon>
        <taxon>Insecta</taxon>
        <taxon>Pterygota</taxon>
        <taxon>Neoptera</taxon>
        <taxon>Endopterygota</taxon>
        <taxon>Coleoptera</taxon>
        <taxon>Polyphaga</taxon>
        <taxon>Cucujiformia</taxon>
        <taxon>Curculionidae</taxon>
        <taxon>Scolytinae</taxon>
        <taxon>Dendroctonus</taxon>
    </lineage>
</organism>
<comment type="catalytic activity">
    <reaction evidence="8">
        <text>GTP + H2O = GDP + phosphate + H(+)</text>
        <dbReference type="Rhea" id="RHEA:19669"/>
        <dbReference type="ChEBI" id="CHEBI:15377"/>
        <dbReference type="ChEBI" id="CHEBI:15378"/>
        <dbReference type="ChEBI" id="CHEBI:37565"/>
        <dbReference type="ChEBI" id="CHEBI:43474"/>
        <dbReference type="ChEBI" id="CHEBI:58189"/>
        <dbReference type="EC" id="3.6.5.5"/>
    </reaction>
</comment>
<dbReference type="SMART" id="SM00302">
    <property type="entry name" value="GED"/>
    <property type="match status" value="1"/>
</dbReference>
<dbReference type="EnsemblMetazoa" id="XM_019916773.1">
    <property type="protein sequence ID" value="XP_019772332.1"/>
    <property type="gene ID" value="LOC109545932"/>
</dbReference>
<dbReference type="GO" id="GO:0005874">
    <property type="term" value="C:microtubule"/>
    <property type="evidence" value="ECO:0007669"/>
    <property type="project" value="UniProtKB-KW"/>
</dbReference>
<reference evidence="14" key="1">
    <citation type="journal article" date="2013" name="Genome Biol.">
        <title>Draft genome of the mountain pine beetle, Dendroctonus ponderosae Hopkins, a major forest pest.</title>
        <authorList>
            <person name="Keeling C.I."/>
            <person name="Yuen M.M."/>
            <person name="Liao N.Y."/>
            <person name="Docking T.R."/>
            <person name="Chan S.K."/>
            <person name="Taylor G.A."/>
            <person name="Palmquist D.L."/>
            <person name="Jackman S.D."/>
            <person name="Nguyen A."/>
            <person name="Li M."/>
            <person name="Henderson H."/>
            <person name="Janes J.K."/>
            <person name="Zhao Y."/>
            <person name="Pandoh P."/>
            <person name="Moore R."/>
            <person name="Sperling F.A."/>
            <person name="Huber D.P."/>
            <person name="Birol I."/>
            <person name="Jones S.J."/>
            <person name="Bohlmann J."/>
        </authorList>
    </citation>
    <scope>NUCLEOTIDE SEQUENCE</scope>
</reference>
<dbReference type="SMART" id="SM00233">
    <property type="entry name" value="PH"/>
    <property type="match status" value="1"/>
</dbReference>
<dbReference type="Gene3D" id="1.20.120.1240">
    <property type="entry name" value="Dynamin, middle domain"/>
    <property type="match status" value="1"/>
</dbReference>
<evidence type="ECO:0000259" key="10">
    <source>
        <dbReference type="PROSITE" id="PS50003"/>
    </source>
</evidence>
<evidence type="ECO:0000256" key="4">
    <source>
        <dbReference type="ARBA" id="ARBA00022741"/>
    </source>
</evidence>
<keyword evidence="3" id="KW-0493">Microtubule</keyword>
<dbReference type="SUPFAM" id="SSF52540">
    <property type="entry name" value="P-loop containing nucleoside triphosphate hydrolases"/>
    <property type="match status" value="1"/>
</dbReference>
<evidence type="ECO:0000256" key="5">
    <source>
        <dbReference type="ARBA" id="ARBA00022801"/>
    </source>
</evidence>
<dbReference type="CDD" id="cd01256">
    <property type="entry name" value="PH_dynamin"/>
    <property type="match status" value="1"/>
</dbReference>
<dbReference type="InterPro" id="IPR045063">
    <property type="entry name" value="Dynamin_N"/>
</dbReference>
<dbReference type="PROSITE" id="PS51718">
    <property type="entry name" value="G_DYNAMIN_2"/>
    <property type="match status" value="1"/>
</dbReference>
<dbReference type="InterPro" id="IPR011993">
    <property type="entry name" value="PH-like_dom_sf"/>
</dbReference>
<dbReference type="FunFam" id="3.40.50.300:FF:000045">
    <property type="entry name" value="dynamin-1 isoform X2"/>
    <property type="match status" value="1"/>
</dbReference>
<evidence type="ECO:0000259" key="11">
    <source>
        <dbReference type="PROSITE" id="PS51388"/>
    </source>
</evidence>
<dbReference type="InterPro" id="IPR001401">
    <property type="entry name" value="Dynamin_GTPase"/>
</dbReference>
<dbReference type="InterPro" id="IPR030381">
    <property type="entry name" value="G_DYNAMIN_dom"/>
</dbReference>
<evidence type="ECO:0000256" key="3">
    <source>
        <dbReference type="ARBA" id="ARBA00022701"/>
    </source>
</evidence>
<dbReference type="SUPFAM" id="SSF50729">
    <property type="entry name" value="PH domain-like"/>
    <property type="match status" value="1"/>
</dbReference>
<dbReference type="GO" id="GO:0003924">
    <property type="term" value="F:GTPase activity"/>
    <property type="evidence" value="ECO:0007669"/>
    <property type="project" value="InterPro"/>
</dbReference>
<dbReference type="PRINTS" id="PR00195">
    <property type="entry name" value="DYNAMIN"/>
</dbReference>
<name>A0AAR5QGP6_DENPD</name>
<dbReference type="InterPro" id="IPR020850">
    <property type="entry name" value="GED_dom"/>
</dbReference>
<dbReference type="InterPro" id="IPR027417">
    <property type="entry name" value="P-loop_NTPase"/>
</dbReference>
<keyword evidence="7" id="KW-0505">Motor protein</keyword>
<dbReference type="Gene3D" id="3.40.50.300">
    <property type="entry name" value="P-loop containing nucleotide triphosphate hydrolases"/>
    <property type="match status" value="1"/>
</dbReference>
<evidence type="ECO:0000313" key="13">
    <source>
        <dbReference type="EnsemblMetazoa" id="XP_019772332.1"/>
    </source>
</evidence>
<evidence type="ECO:0000259" key="12">
    <source>
        <dbReference type="PROSITE" id="PS51718"/>
    </source>
</evidence>
<protein>
    <recommendedName>
        <fullName evidence="1">dynamin GTPase</fullName>
        <ecNumber evidence="1">3.6.5.5</ecNumber>
    </recommendedName>
</protein>
<dbReference type="InterPro" id="IPR003130">
    <property type="entry name" value="GED"/>
</dbReference>
<dbReference type="PROSITE" id="PS51388">
    <property type="entry name" value="GED"/>
    <property type="match status" value="1"/>
</dbReference>
<evidence type="ECO:0000256" key="1">
    <source>
        <dbReference type="ARBA" id="ARBA00011980"/>
    </source>
</evidence>
<dbReference type="AlphaFoldDB" id="A0AAR5QGP6"/>
<accession>A0AAR5QGP6</accession>
<dbReference type="InterPro" id="IPR000375">
    <property type="entry name" value="Dynamin_stalk"/>
</dbReference>
<dbReference type="InterPro" id="IPR001849">
    <property type="entry name" value="PH_domain"/>
</dbReference>
<dbReference type="Pfam" id="PF00169">
    <property type="entry name" value="PH"/>
    <property type="match status" value="1"/>
</dbReference>
<dbReference type="GO" id="GO:0016185">
    <property type="term" value="P:synaptic vesicle budding from presynaptic endocytic zone membrane"/>
    <property type="evidence" value="ECO:0007669"/>
    <property type="project" value="TreeGrafter"/>
</dbReference>
<feature type="domain" description="GED" evidence="11">
    <location>
        <begin position="652"/>
        <end position="743"/>
    </location>
</feature>
<keyword evidence="6 9" id="KW-0342">GTP-binding</keyword>
<keyword evidence="4 9" id="KW-0547">Nucleotide-binding</keyword>
<keyword evidence="2" id="KW-0254">Endocytosis</keyword>
<dbReference type="Pfam" id="PF02212">
    <property type="entry name" value="GED"/>
    <property type="match status" value="1"/>
</dbReference>
<proteinExistence type="inferred from homology"/>
<dbReference type="PROSITE" id="PS50003">
    <property type="entry name" value="PH_DOMAIN"/>
    <property type="match status" value="1"/>
</dbReference>
<evidence type="ECO:0000256" key="7">
    <source>
        <dbReference type="ARBA" id="ARBA00023175"/>
    </source>
</evidence>
<evidence type="ECO:0000256" key="2">
    <source>
        <dbReference type="ARBA" id="ARBA00022583"/>
    </source>
</evidence>
<dbReference type="SMART" id="SM00053">
    <property type="entry name" value="DYNc"/>
    <property type="match status" value="1"/>
</dbReference>
<evidence type="ECO:0000256" key="8">
    <source>
        <dbReference type="ARBA" id="ARBA00048040"/>
    </source>
</evidence>
<dbReference type="Gene3D" id="2.30.29.30">
    <property type="entry name" value="Pleckstrin-homology domain (PH domain)/Phosphotyrosine-binding domain (PTB)"/>
    <property type="match status" value="1"/>
</dbReference>
<dbReference type="Proteomes" id="UP000019118">
    <property type="component" value="Unassembled WGS sequence"/>
</dbReference>
<sequence>MSGISGMEQLINVVNKLQDAFTRLGVQLTVDLPQIAVVGGQSAGKSSVLENFVGRDFLPRGSGIVTRRPLILQLVYSQYEYAEFLHKPGKKYMDFNEVRREIEADTDRVTGKNKGISNLPINLRVSSPNVLNLTLIDLPGMTKIAIGDQPPDIEVQIRNMILEYIKRDSCLILAVTPANTDLANSDALQIAKEVDPKGFRTIGVLTKLDLMDQGTDAKDVLENKLVPLRRGYVGVINRSQKDLDGGKDIKLQIKAERDYFLQHPSYKHMADKMGTTYLQKTLNAQLTNHIHNTLPSLRDKLQKQLYALEKNLGDMKHLKLDDKTMKTKALLQMIQNFSLEFEKALEGSRSSEINTSELCGGAKINSLFHERFPFDIVKMEFDENELRKEIGIAICNIHGIRIGLFTPDLAFDAIVKKQIARLKDPCLKCTDLVVAELLKIIHFCTERMARYPVLRDTIERIISSQLSKSEVQCKEQISLYIDFQLSYMNTNHEDFIGFANAENQAEKNISGTSNAPGNQVIRKGYMCIHNQSMIRGAKDYWFVLTSDSLAWFKDDTEKEIQYILPLNGIKVKDLESKFISRRHTFGLFYQNGRNIYKDNKQLELSCSSLDEEVTWKASFLRAGVYPERQKEANNNEDIEVKEEVDPQLKRQVEVIRNLVDSYMGIINKSTKDLIPKVITHMILNTTKKFISEELLLHVYSTENQEGLMEESPEEVRKREENMQMYQACKEALSIIGECSVSFSSQMTRNETYHPPKPPIAAKKIYRLSTPIQTVTRPAPPPPSGIKKFDSMANLVPEFYVFSVP</sequence>
<dbReference type="CDD" id="cd08771">
    <property type="entry name" value="DLP_1"/>
    <property type="match status" value="1"/>
</dbReference>
<keyword evidence="5" id="KW-0378">Hydrolase</keyword>
<dbReference type="Pfam" id="PF01031">
    <property type="entry name" value="Dynamin_M"/>
    <property type="match status" value="1"/>
</dbReference>
<dbReference type="PANTHER" id="PTHR11566">
    <property type="entry name" value="DYNAMIN"/>
    <property type="match status" value="1"/>
</dbReference>
<reference evidence="13" key="2">
    <citation type="submission" date="2024-08" db="UniProtKB">
        <authorList>
            <consortium name="EnsemblMetazoa"/>
        </authorList>
    </citation>
    <scope>IDENTIFICATION</scope>
</reference>
<dbReference type="PROSITE" id="PS00410">
    <property type="entry name" value="G_DYNAMIN_1"/>
    <property type="match status" value="1"/>
</dbReference>
<evidence type="ECO:0000313" key="14">
    <source>
        <dbReference type="Proteomes" id="UP000019118"/>
    </source>
</evidence>
<dbReference type="InterPro" id="IPR019762">
    <property type="entry name" value="Dynamin_GTPase_CS"/>
</dbReference>
<dbReference type="InterPro" id="IPR022812">
    <property type="entry name" value="Dynamin"/>
</dbReference>
<dbReference type="GO" id="GO:0005737">
    <property type="term" value="C:cytoplasm"/>
    <property type="evidence" value="ECO:0007669"/>
    <property type="project" value="TreeGrafter"/>
</dbReference>
<dbReference type="EC" id="3.6.5.5" evidence="1"/>
<dbReference type="GO" id="GO:0005525">
    <property type="term" value="F:GTP binding"/>
    <property type="evidence" value="ECO:0007669"/>
    <property type="project" value="UniProtKB-KW"/>
</dbReference>